<dbReference type="HOGENOM" id="CLU_1609109_0_0_11"/>
<keyword evidence="2" id="KW-1185">Reference proteome</keyword>
<evidence type="ECO:0000313" key="2">
    <source>
        <dbReference type="Proteomes" id="UP000006820"/>
    </source>
</evidence>
<accession>Q5YSL1</accession>
<sequence>MSENARIRYGIRLPNGALASALPPGATGTPESVIFPNGDEAWLWDAHEQRHASETLGIIAGQLQHWGLQEMFTAHAAVVMVRTSIEILDGDEPAKVEGVTAPRTWGSVTAIPVGTRFCSVRTGAVYERRESDCLHLDSGAMYPLDAFPDKLVTPDGFSFFIEVLS</sequence>
<proteinExistence type="predicted"/>
<dbReference type="RefSeq" id="WP_011210515.1">
    <property type="nucleotide sequence ID" value="NC_006361.1"/>
</dbReference>
<reference evidence="1 2" key="1">
    <citation type="journal article" date="2004" name="Proc. Natl. Acad. Sci. U.S.A.">
        <title>The complete genomic sequence of Nocardia farcinica IFM 10152.</title>
        <authorList>
            <person name="Ishikawa J."/>
            <person name="Yamashita A."/>
            <person name="Mikami Y."/>
            <person name="Hoshino Y."/>
            <person name="Kurita H."/>
            <person name="Hotta K."/>
            <person name="Shiba T."/>
            <person name="Hattori M."/>
        </authorList>
    </citation>
    <scope>NUCLEOTIDE SEQUENCE [LARGE SCALE GENOMIC DNA]</scope>
    <source>
        <strain evidence="1 2">IFM 10152</strain>
    </source>
</reference>
<dbReference type="STRING" id="247156.NFA_39820"/>
<name>Q5YSL1_NOCFA</name>
<dbReference type="KEGG" id="nfa:NFA_39820"/>
<dbReference type="OrthoDB" id="4564849at2"/>
<protein>
    <submittedName>
        <fullName evidence="1">Uncharacterized protein</fullName>
    </submittedName>
</protein>
<dbReference type="EMBL" id="AP006618">
    <property type="protein sequence ID" value="BAD58830.1"/>
    <property type="molecule type" value="Genomic_DNA"/>
</dbReference>
<gene>
    <name evidence="1" type="ordered locus">NFA_39820</name>
</gene>
<dbReference type="AlphaFoldDB" id="Q5YSL1"/>
<dbReference type="GeneID" id="61134650"/>
<dbReference type="Proteomes" id="UP000006820">
    <property type="component" value="Chromosome"/>
</dbReference>
<organism evidence="1 2">
    <name type="scientific">Nocardia farcinica (strain IFM 10152)</name>
    <dbReference type="NCBI Taxonomy" id="247156"/>
    <lineage>
        <taxon>Bacteria</taxon>
        <taxon>Bacillati</taxon>
        <taxon>Actinomycetota</taxon>
        <taxon>Actinomycetes</taxon>
        <taxon>Mycobacteriales</taxon>
        <taxon>Nocardiaceae</taxon>
        <taxon>Nocardia</taxon>
    </lineage>
</organism>
<evidence type="ECO:0000313" key="1">
    <source>
        <dbReference type="EMBL" id="BAD58830.1"/>
    </source>
</evidence>